<accession>A0AAE4L031</accession>
<comment type="caution">
    <text evidence="2">The sequence shown here is derived from an EMBL/GenBank/DDBJ whole genome shotgun (WGS) entry which is preliminary data.</text>
</comment>
<evidence type="ECO:0000313" key="3">
    <source>
        <dbReference type="Proteomes" id="UP001181239"/>
    </source>
</evidence>
<dbReference type="FunFam" id="3.40.50.300:FF:000285">
    <property type="entry name" value="Sporulation initiation inhibitor Soj"/>
    <property type="match status" value="1"/>
</dbReference>
<name>A0AAE4L031_PHOVU</name>
<dbReference type="EMBL" id="JAWDET010000006">
    <property type="protein sequence ID" value="MDU0241701.1"/>
    <property type="molecule type" value="Genomic_DNA"/>
</dbReference>
<dbReference type="PANTHER" id="PTHR13696">
    <property type="entry name" value="P-LOOP CONTAINING NUCLEOSIDE TRIPHOSPHATE HYDROLASE"/>
    <property type="match status" value="1"/>
</dbReference>
<dbReference type="SUPFAM" id="SSF52540">
    <property type="entry name" value="P-loop containing nucleoside triphosphate hydrolases"/>
    <property type="match status" value="1"/>
</dbReference>
<reference evidence="2" key="1">
    <citation type="submission" date="2023-10" db="EMBL/GenBank/DDBJ databases">
        <title>Genome of Potential pathogenic bacteria in Crohn's disease.</title>
        <authorList>
            <person name="Rodriguez-Palacios A."/>
        </authorList>
    </citation>
    <scope>NUCLEOTIDE SEQUENCE</scope>
    <source>
        <strain evidence="2">CavFT-hAR11</strain>
    </source>
</reference>
<dbReference type="AlphaFoldDB" id="A0AAE4L031"/>
<protein>
    <submittedName>
        <fullName evidence="2">ParA family protein</fullName>
    </submittedName>
</protein>
<dbReference type="InterPro" id="IPR050678">
    <property type="entry name" value="DNA_Partitioning_ATPase"/>
</dbReference>
<dbReference type="InterPro" id="IPR025669">
    <property type="entry name" value="AAA_dom"/>
</dbReference>
<dbReference type="Gene3D" id="3.40.50.300">
    <property type="entry name" value="P-loop containing nucleotide triphosphate hydrolases"/>
    <property type="match status" value="1"/>
</dbReference>
<dbReference type="RefSeq" id="WP_117463300.1">
    <property type="nucleotide sequence ID" value="NZ_CAXUDV010000049.1"/>
</dbReference>
<evidence type="ECO:0000313" key="2">
    <source>
        <dbReference type="EMBL" id="MDU0241701.1"/>
    </source>
</evidence>
<evidence type="ECO:0000259" key="1">
    <source>
        <dbReference type="Pfam" id="PF13614"/>
    </source>
</evidence>
<dbReference type="CDD" id="cd02042">
    <property type="entry name" value="ParAB_family"/>
    <property type="match status" value="1"/>
</dbReference>
<dbReference type="Proteomes" id="UP001181239">
    <property type="component" value="Unassembled WGS sequence"/>
</dbReference>
<dbReference type="Pfam" id="PF13614">
    <property type="entry name" value="AAA_31"/>
    <property type="match status" value="1"/>
</dbReference>
<dbReference type="InterPro" id="IPR027417">
    <property type="entry name" value="P-loop_NTPase"/>
</dbReference>
<dbReference type="PANTHER" id="PTHR13696:SF99">
    <property type="entry name" value="COBYRINIC ACID AC-DIAMIDE SYNTHASE"/>
    <property type="match status" value="1"/>
</dbReference>
<feature type="domain" description="AAA" evidence="1">
    <location>
        <begin position="3"/>
        <end position="175"/>
    </location>
</feature>
<gene>
    <name evidence="2" type="ORF">RVH43_13975</name>
</gene>
<sequence>MNTKIIAVANHKGGVGKTTTVASLGSILSKKGYKVLLIDLDAQSNLTTSLSAPTEGPTIYDALTGKVEELPIVSLNENLHLVPASLTLAMVDVELSTAIARERILSDVLQKAKVEEKYDFVFLDCPPSLGLMTLNAFTASTDIVIPLISEVLPFKGLTMINDFINMVSTRLNPKAHISGILITRWETSNLSRGIEAKLREAVGDTVFQTKIRKNVRLAEAPLERQDILDYDKNSNGAKDYAAFTDEFLAHIQ</sequence>
<organism evidence="2 3">
    <name type="scientific">Phocaeicola vulgatus</name>
    <name type="common">Bacteroides vulgatus</name>
    <dbReference type="NCBI Taxonomy" id="821"/>
    <lineage>
        <taxon>Bacteria</taxon>
        <taxon>Pseudomonadati</taxon>
        <taxon>Bacteroidota</taxon>
        <taxon>Bacteroidia</taxon>
        <taxon>Bacteroidales</taxon>
        <taxon>Bacteroidaceae</taxon>
        <taxon>Phocaeicola</taxon>
    </lineage>
</organism>
<proteinExistence type="predicted"/>